<keyword evidence="2" id="KW-1185">Reference proteome</keyword>
<evidence type="ECO:0000313" key="2">
    <source>
        <dbReference type="Proteomes" id="UP001210538"/>
    </source>
</evidence>
<proteinExistence type="predicted"/>
<reference evidence="1 2" key="1">
    <citation type="submission" date="2023-01" db="EMBL/GenBank/DDBJ databases">
        <title>Genome sequence resource and annotation of Enterobacter ludwigii, an economically important pathogen of seedling wilt with strawberry.</title>
        <authorList>
            <person name="Xie Y."/>
        </authorList>
    </citation>
    <scope>NUCLEOTIDE SEQUENCE [LARGE SCALE GENOMIC DNA]</scope>
    <source>
        <strain evidence="1 2">CM-TZ4</strain>
    </source>
</reference>
<organism evidence="1 2">
    <name type="scientific">Enterobacter ludwigii</name>
    <dbReference type="NCBI Taxonomy" id="299767"/>
    <lineage>
        <taxon>Bacteria</taxon>
        <taxon>Pseudomonadati</taxon>
        <taxon>Pseudomonadota</taxon>
        <taxon>Gammaproteobacteria</taxon>
        <taxon>Enterobacterales</taxon>
        <taxon>Enterobacteriaceae</taxon>
        <taxon>Enterobacter</taxon>
        <taxon>Enterobacter cloacae complex</taxon>
    </lineage>
</organism>
<dbReference type="EMBL" id="CP116347">
    <property type="protein sequence ID" value="WCE12500.1"/>
    <property type="molecule type" value="Genomic_DNA"/>
</dbReference>
<protein>
    <submittedName>
        <fullName evidence="1">Uncharacterized protein</fullName>
    </submittedName>
</protein>
<dbReference type="RefSeq" id="WP_063848646.1">
    <property type="nucleotide sequence ID" value="NZ_CP116347.1"/>
</dbReference>
<dbReference type="AlphaFoldDB" id="A0AAX3L8A3"/>
<sequence>MSIDKCITSSLFDERIRNVVMGADHEFKRLANTSTSLVERLSALNFDFSSLFVYEHKKGMFFGSKLLKPEIKISSHQLLFSSRFLEPEFLRKYKCELSGILGNEIKNTIKKRSQKIKAQGVFLDEISNAASNTLRHELYDIISRAKYRDCSLRIKNLIQSETLPDEFILKPGGYRDVIYLKKYCPEIINHIYASAKELIDISRRKHYIFSDELISGRSPNITGVMLCLSELLDSLKIYDVEIDNISNAILLNIVYLFLHKIMSGDVIENKDIPLILNQSSVLIPPHIFYLAMHQNSTQYKYIEKAYLLGQLLIFLMYKAACYSMRNIRVSSMKFYDDICSELPLTELKGNKLLSENFCEMEKKVGEEMVQIRTVENVNRGIKEISLLINKREALIFPF</sequence>
<name>A0AAX3L8A3_9ENTR</name>
<accession>A0AAX3L8A3</accession>
<dbReference type="Proteomes" id="UP001210538">
    <property type="component" value="Chromosome"/>
</dbReference>
<gene>
    <name evidence="1" type="ORF">PHA72_20985</name>
</gene>
<evidence type="ECO:0000313" key="1">
    <source>
        <dbReference type="EMBL" id="WCE12500.1"/>
    </source>
</evidence>